<keyword evidence="3" id="KW-1185">Reference proteome</keyword>
<feature type="domain" description="PiggyBac transposable element-derived protein" evidence="1">
    <location>
        <begin position="20"/>
        <end position="136"/>
    </location>
</feature>
<protein>
    <recommendedName>
        <fullName evidence="1">PiggyBac transposable element-derived protein domain-containing protein</fullName>
    </recommendedName>
</protein>
<sequence length="197" mass="23127">MDQTVTLQWITGSPVFPYKLTVVGTLRKNKKEIPTKMAEINKDRKLYTSMFVFNEKAILVSYKPKSTRHVFLLSTMHETGTINETTYKPEIIHTYNSTKGAVDTFVQMCQNMNCNRQTKRWPMCIFHNLLNMACINFFVIYSHNIITHDGKPVTRDMYMQDLHVRLNQSCQSSQLAQNPRFSLPLRRMIEERRKTVI</sequence>
<name>A0AAV8WU09_9CUCU</name>
<dbReference type="Pfam" id="PF13843">
    <property type="entry name" value="DDE_Tnp_1_7"/>
    <property type="match status" value="1"/>
</dbReference>
<accession>A0AAV8WU09</accession>
<gene>
    <name evidence="2" type="ORF">NQ314_017621</name>
</gene>
<evidence type="ECO:0000313" key="2">
    <source>
        <dbReference type="EMBL" id="KAJ8929661.1"/>
    </source>
</evidence>
<evidence type="ECO:0000259" key="1">
    <source>
        <dbReference type="Pfam" id="PF13843"/>
    </source>
</evidence>
<comment type="caution">
    <text evidence="2">The sequence shown here is derived from an EMBL/GenBank/DDBJ whole genome shotgun (WGS) entry which is preliminary data.</text>
</comment>
<dbReference type="PANTHER" id="PTHR46599:SF6">
    <property type="entry name" value="DUAL SPECIFICITY PHOSPHATASE 26"/>
    <property type="match status" value="1"/>
</dbReference>
<reference evidence="2" key="1">
    <citation type="journal article" date="2023" name="Insect Mol. Biol.">
        <title>Genome sequencing provides insights into the evolution of gene families encoding plant cell wall-degrading enzymes in longhorned beetles.</title>
        <authorList>
            <person name="Shin N.R."/>
            <person name="Okamura Y."/>
            <person name="Kirsch R."/>
            <person name="Pauchet Y."/>
        </authorList>
    </citation>
    <scope>NUCLEOTIDE SEQUENCE</scope>
    <source>
        <strain evidence="2">RBIC_L_NR</strain>
    </source>
</reference>
<proteinExistence type="predicted"/>
<evidence type="ECO:0000313" key="3">
    <source>
        <dbReference type="Proteomes" id="UP001162156"/>
    </source>
</evidence>
<organism evidence="2 3">
    <name type="scientific">Rhamnusium bicolor</name>
    <dbReference type="NCBI Taxonomy" id="1586634"/>
    <lineage>
        <taxon>Eukaryota</taxon>
        <taxon>Metazoa</taxon>
        <taxon>Ecdysozoa</taxon>
        <taxon>Arthropoda</taxon>
        <taxon>Hexapoda</taxon>
        <taxon>Insecta</taxon>
        <taxon>Pterygota</taxon>
        <taxon>Neoptera</taxon>
        <taxon>Endopterygota</taxon>
        <taxon>Coleoptera</taxon>
        <taxon>Polyphaga</taxon>
        <taxon>Cucujiformia</taxon>
        <taxon>Chrysomeloidea</taxon>
        <taxon>Cerambycidae</taxon>
        <taxon>Lepturinae</taxon>
        <taxon>Rhagiini</taxon>
        <taxon>Rhamnusium</taxon>
    </lineage>
</organism>
<dbReference type="Proteomes" id="UP001162156">
    <property type="component" value="Unassembled WGS sequence"/>
</dbReference>
<dbReference type="AlphaFoldDB" id="A0AAV8WU09"/>
<dbReference type="PANTHER" id="PTHR46599">
    <property type="entry name" value="PIGGYBAC TRANSPOSABLE ELEMENT-DERIVED PROTEIN 4"/>
    <property type="match status" value="1"/>
</dbReference>
<dbReference type="EMBL" id="JANEYF010004926">
    <property type="protein sequence ID" value="KAJ8929661.1"/>
    <property type="molecule type" value="Genomic_DNA"/>
</dbReference>
<dbReference type="InterPro" id="IPR029526">
    <property type="entry name" value="PGBD"/>
</dbReference>